<dbReference type="AlphaFoldDB" id="A0A392UK17"/>
<evidence type="ECO:0000313" key="2">
    <source>
        <dbReference type="EMBL" id="MCI72720.1"/>
    </source>
</evidence>
<evidence type="ECO:0000313" key="3">
    <source>
        <dbReference type="Proteomes" id="UP000265520"/>
    </source>
</evidence>
<reference evidence="2 3" key="1">
    <citation type="journal article" date="2018" name="Front. Plant Sci.">
        <title>Red Clover (Trifolium pratense) and Zigzag Clover (T. medium) - A Picture of Genomic Similarities and Differences.</title>
        <authorList>
            <person name="Dluhosova J."/>
            <person name="Istvanek J."/>
            <person name="Nedelnik J."/>
            <person name="Repkova J."/>
        </authorList>
    </citation>
    <scope>NUCLEOTIDE SEQUENCE [LARGE SCALE GENOMIC DNA]</scope>
    <source>
        <strain evidence="3">cv. 10/8</strain>
        <tissue evidence="2">Leaf</tissue>
    </source>
</reference>
<evidence type="ECO:0000256" key="1">
    <source>
        <dbReference type="SAM" id="MobiDB-lite"/>
    </source>
</evidence>
<comment type="caution">
    <text evidence="2">The sequence shown here is derived from an EMBL/GenBank/DDBJ whole genome shotgun (WGS) entry which is preliminary data.</text>
</comment>
<feature type="non-terminal residue" evidence="2">
    <location>
        <position position="40"/>
    </location>
</feature>
<organism evidence="2 3">
    <name type="scientific">Trifolium medium</name>
    <dbReference type="NCBI Taxonomy" id="97028"/>
    <lineage>
        <taxon>Eukaryota</taxon>
        <taxon>Viridiplantae</taxon>
        <taxon>Streptophyta</taxon>
        <taxon>Embryophyta</taxon>
        <taxon>Tracheophyta</taxon>
        <taxon>Spermatophyta</taxon>
        <taxon>Magnoliopsida</taxon>
        <taxon>eudicotyledons</taxon>
        <taxon>Gunneridae</taxon>
        <taxon>Pentapetalae</taxon>
        <taxon>rosids</taxon>
        <taxon>fabids</taxon>
        <taxon>Fabales</taxon>
        <taxon>Fabaceae</taxon>
        <taxon>Papilionoideae</taxon>
        <taxon>50 kb inversion clade</taxon>
        <taxon>NPAAA clade</taxon>
        <taxon>Hologalegina</taxon>
        <taxon>IRL clade</taxon>
        <taxon>Trifolieae</taxon>
        <taxon>Trifolium</taxon>
    </lineage>
</organism>
<keyword evidence="3" id="KW-1185">Reference proteome</keyword>
<proteinExistence type="predicted"/>
<feature type="region of interest" description="Disordered" evidence="1">
    <location>
        <begin position="1"/>
        <end position="40"/>
    </location>
</feature>
<name>A0A392UK17_9FABA</name>
<accession>A0A392UK17</accession>
<feature type="compositionally biased region" description="Acidic residues" evidence="1">
    <location>
        <begin position="24"/>
        <end position="40"/>
    </location>
</feature>
<dbReference type="EMBL" id="LXQA010823975">
    <property type="protein sequence ID" value="MCI72720.1"/>
    <property type="molecule type" value="Genomic_DNA"/>
</dbReference>
<protein>
    <submittedName>
        <fullName evidence="2">DDB1-and CUL4-associated factor-like protein</fullName>
    </submittedName>
</protein>
<sequence>MDDQGEMYSSARSYEIGRRRPTDDDSDPDDAESEDEDEDD</sequence>
<dbReference type="Proteomes" id="UP000265520">
    <property type="component" value="Unassembled WGS sequence"/>
</dbReference>